<dbReference type="EMBL" id="VLTN01000004">
    <property type="protein sequence ID" value="KAA0156371.1"/>
    <property type="molecule type" value="Genomic_DNA"/>
</dbReference>
<sequence length="635" mass="67483">MADRDAASGAAAAADGRPKYIFGEKGRAFLATVPLGGLANAAASVRLGLPEWEALIPLLSELGADLSAVYAAVAVAQADMLRTRATEAPRAAVEDVLRQVLEARSETLLPLAAAVIRRLGVDSLPRDIIDLAGEYNKLPAVLDDASKRALLARSKASFLGHVRDELARFLGSSMNAVARFCVVNFNVGLEPGSKMSRTVDEIASACASAGPQFASEALDMMVDIHMHSGFRALAAIRAAVGARLSRKHAHVDQLAALCRACHGIIMAKDVNPTSLKAVMDALQVLVSAREAGLRRKAQEQARAAVATKSSSGGRKPAFSASVDSLGAAVRESCKLVRRRVDKHGHYFAPVTTLWPQLKDTYTLKVPTPMDFGTIARKSDSYATKAEAEADARLVYQNSELFNGRQHQITVAARRCTDEFIKALGPLAREAENKQQLAEAASEAHAEAVRIAGPESRKLPATDSVSAAAAAAAAEAKPRDSLAEADAQVSDAAFLVDIWFPRLLDRLTTVPPSAASLAAGATSAQLVVPDHLIAMCHDRAASFLVLLLDAGDSVKDALRSRVRHFLELFVKAASSDGWARGSRYPEPVTDDTVACAAQPAFDGPLMTSARQQYDRLCLALSLDRLPLGLRNPMPLA</sequence>
<evidence type="ECO:0000313" key="4">
    <source>
        <dbReference type="EMBL" id="KAA0156371.1"/>
    </source>
</evidence>
<dbReference type="AlphaFoldDB" id="A0A5A8CX25"/>
<dbReference type="PROSITE" id="PS50014">
    <property type="entry name" value="BROMODOMAIN_2"/>
    <property type="match status" value="1"/>
</dbReference>
<organism evidence="4 5">
    <name type="scientific">Cafeteria roenbergensis</name>
    <name type="common">Marine flagellate</name>
    <dbReference type="NCBI Taxonomy" id="33653"/>
    <lineage>
        <taxon>Eukaryota</taxon>
        <taxon>Sar</taxon>
        <taxon>Stramenopiles</taxon>
        <taxon>Bigyra</taxon>
        <taxon>Opalozoa</taxon>
        <taxon>Bicosoecida</taxon>
        <taxon>Cafeteriaceae</taxon>
        <taxon>Cafeteria</taxon>
    </lineage>
</organism>
<accession>A0A5A8CX25</accession>
<evidence type="ECO:0000313" key="5">
    <source>
        <dbReference type="Proteomes" id="UP000323011"/>
    </source>
</evidence>
<evidence type="ECO:0000259" key="3">
    <source>
        <dbReference type="PROSITE" id="PS50014"/>
    </source>
</evidence>
<dbReference type="Gene3D" id="1.20.920.10">
    <property type="entry name" value="Bromodomain-like"/>
    <property type="match status" value="1"/>
</dbReference>
<dbReference type="Pfam" id="PF00439">
    <property type="entry name" value="Bromodomain"/>
    <property type="match status" value="1"/>
</dbReference>
<keyword evidence="5" id="KW-1185">Reference proteome</keyword>
<dbReference type="SUPFAM" id="SSF47370">
    <property type="entry name" value="Bromodomain"/>
    <property type="match status" value="1"/>
</dbReference>
<name>A0A5A8CX25_CAFRO</name>
<proteinExistence type="predicted"/>
<evidence type="ECO:0000256" key="2">
    <source>
        <dbReference type="PROSITE-ProRule" id="PRU00035"/>
    </source>
</evidence>
<dbReference type="Proteomes" id="UP000323011">
    <property type="component" value="Unassembled WGS sequence"/>
</dbReference>
<gene>
    <name evidence="4" type="ORF">FNF29_01164</name>
</gene>
<dbReference type="SMART" id="SM00297">
    <property type="entry name" value="BROMO"/>
    <property type="match status" value="1"/>
</dbReference>
<dbReference type="InterPro" id="IPR001487">
    <property type="entry name" value="Bromodomain"/>
</dbReference>
<evidence type="ECO:0000256" key="1">
    <source>
        <dbReference type="ARBA" id="ARBA00023117"/>
    </source>
</evidence>
<keyword evidence="1 2" id="KW-0103">Bromodomain</keyword>
<feature type="domain" description="Bromo" evidence="3">
    <location>
        <begin position="338"/>
        <end position="409"/>
    </location>
</feature>
<dbReference type="InterPro" id="IPR036427">
    <property type="entry name" value="Bromodomain-like_sf"/>
</dbReference>
<reference evidence="4 5" key="1">
    <citation type="submission" date="2019-07" db="EMBL/GenBank/DDBJ databases">
        <title>Genomes of Cafeteria roenbergensis.</title>
        <authorList>
            <person name="Fischer M.G."/>
            <person name="Hackl T."/>
            <person name="Roman M."/>
        </authorList>
    </citation>
    <scope>NUCLEOTIDE SEQUENCE [LARGE SCALE GENOMIC DNA]</scope>
    <source>
        <strain evidence="4 5">BVI</strain>
    </source>
</reference>
<comment type="caution">
    <text evidence="4">The sequence shown here is derived from an EMBL/GenBank/DDBJ whole genome shotgun (WGS) entry which is preliminary data.</text>
</comment>
<protein>
    <recommendedName>
        <fullName evidence="3">Bromo domain-containing protein</fullName>
    </recommendedName>
</protein>